<dbReference type="Proteomes" id="UP000293671">
    <property type="component" value="Unassembled WGS sequence"/>
</dbReference>
<dbReference type="InterPro" id="IPR013783">
    <property type="entry name" value="Ig-like_fold"/>
</dbReference>
<feature type="compositionally biased region" description="Pro residues" evidence="1">
    <location>
        <begin position="42"/>
        <end position="66"/>
    </location>
</feature>
<dbReference type="Gene3D" id="2.130.10.80">
    <property type="entry name" value="Galactose oxidase/kelch, beta-propeller"/>
    <property type="match status" value="1"/>
</dbReference>
<name>A0A4Q7VW83_9BURK</name>
<feature type="region of interest" description="Disordered" evidence="1">
    <location>
        <begin position="40"/>
        <end position="66"/>
    </location>
</feature>
<proteinExistence type="predicted"/>
<accession>A0A4Q7VW83</accession>
<evidence type="ECO:0000313" key="4">
    <source>
        <dbReference type="Proteomes" id="UP000293671"/>
    </source>
</evidence>
<dbReference type="EMBL" id="SHKP01000005">
    <property type="protein sequence ID" value="RZU00951.1"/>
    <property type="molecule type" value="Genomic_DNA"/>
</dbReference>
<dbReference type="PANTHER" id="PTHR32208">
    <property type="entry name" value="SECRETED PROTEIN-RELATED"/>
    <property type="match status" value="1"/>
</dbReference>
<dbReference type="Pfam" id="PF09118">
    <property type="entry name" value="GO-like_E_set"/>
    <property type="match status" value="1"/>
</dbReference>
<dbReference type="SUPFAM" id="SSF81296">
    <property type="entry name" value="E set domains"/>
    <property type="match status" value="1"/>
</dbReference>
<dbReference type="InterPro" id="IPR037293">
    <property type="entry name" value="Gal_Oxidase_central_sf"/>
</dbReference>
<protein>
    <submittedName>
        <fullName evidence="3">Uncharacterized protein DUF1929</fullName>
    </submittedName>
</protein>
<comment type="caution">
    <text evidence="3">The sequence shown here is derived from an EMBL/GenBank/DDBJ whole genome shotgun (WGS) entry which is preliminary data.</text>
</comment>
<evidence type="ECO:0000313" key="3">
    <source>
        <dbReference type="EMBL" id="RZU00951.1"/>
    </source>
</evidence>
<dbReference type="InterPro" id="IPR011043">
    <property type="entry name" value="Gal_Oxase/kelch_b-propeller"/>
</dbReference>
<reference evidence="3 4" key="1">
    <citation type="submission" date="2019-02" db="EMBL/GenBank/DDBJ databases">
        <title>Genomic Encyclopedia of Type Strains, Phase IV (KMG-IV): sequencing the most valuable type-strain genomes for metagenomic binning, comparative biology and taxonomic classification.</title>
        <authorList>
            <person name="Goeker M."/>
        </authorList>
    </citation>
    <scope>NUCLEOTIDE SEQUENCE [LARGE SCALE GENOMIC DNA]</scope>
    <source>
        <strain evidence="3 4">DSM 19570</strain>
    </source>
</reference>
<evidence type="ECO:0000256" key="1">
    <source>
        <dbReference type="SAM" id="MobiDB-lite"/>
    </source>
</evidence>
<dbReference type="CDD" id="cd02851">
    <property type="entry name" value="E_set_GO_C"/>
    <property type="match status" value="1"/>
</dbReference>
<feature type="domain" description="Galactose oxidase-like Early set" evidence="2">
    <location>
        <begin position="435"/>
        <end position="528"/>
    </location>
</feature>
<dbReference type="RefSeq" id="WP_130431372.1">
    <property type="nucleotide sequence ID" value="NZ_SHKP01000005.1"/>
</dbReference>
<dbReference type="Gene3D" id="2.60.40.10">
    <property type="entry name" value="Immunoglobulins"/>
    <property type="match status" value="1"/>
</dbReference>
<gene>
    <name evidence="3" type="ORF">EV670_1664</name>
</gene>
<dbReference type="PROSITE" id="PS51257">
    <property type="entry name" value="PROKAR_LIPOPROTEIN"/>
    <property type="match status" value="1"/>
</dbReference>
<dbReference type="SUPFAM" id="SSF50965">
    <property type="entry name" value="Galactose oxidase, central domain"/>
    <property type="match status" value="1"/>
</dbReference>
<keyword evidence="4" id="KW-1185">Reference proteome</keyword>
<dbReference type="InterPro" id="IPR014756">
    <property type="entry name" value="Ig_E-set"/>
</dbReference>
<sequence>MGRSSSHRHGLRSARRRGIAALAVSALLLGGCGGGGGGEIVAPPPVLPPPQPQEPPPAPPPTFFPPGPIPADAHLGGMWSPVYSWPLIGMHAVLMPDGSVLTYGSNTVGKQTGKFDYDVWVAGSSAPDAGHLTLPNTTPTDIFCNAQLVLPQAGSKVLMAGGDNFVNGFTTNTGNPNTNIFDRADNSLTLGPDMYRPRWYATLTTMPNGDTYIQGGRDGTDRPEVRTVDGAFRLLSDVDTSTLDFYYPRNYVAPDGRVFGYDTFGRMYYVNPEGRGSMVLLDTIPVANRGQDATSAMFLPGQILQFGGESNGAIVIDINGATPTITPTQALSSQRRWATATLLPNGRVLATGGSEVYNELIGVNNSAEIWDPSTGQWSVGASGQVPRLYHSSALLMPDGSVLVPGGGAPGPARNLNTEVYYPPYLFAAGGVRATRPAISSALGTVDLGKTVTVTVNSSKAISRVTLLKTGSVTHSFNMDQRFLELPFTTSGSTLTAQMPSRGVDAPPGYYMLFVIDSAGVPSEAKFLRMTVAGASQ</sequence>
<dbReference type="PANTHER" id="PTHR32208:SF21">
    <property type="entry name" value="LOW QUALITY PROTEIN: ALDEHYDE OXIDASE GLOX-LIKE"/>
    <property type="match status" value="1"/>
</dbReference>
<dbReference type="InterPro" id="IPR015202">
    <property type="entry name" value="GO-like_E_set"/>
</dbReference>
<evidence type="ECO:0000259" key="2">
    <source>
        <dbReference type="Pfam" id="PF09118"/>
    </source>
</evidence>
<dbReference type="AlphaFoldDB" id="A0A4Q7VW83"/>
<dbReference type="OrthoDB" id="8673369at2"/>
<organism evidence="3 4">
    <name type="scientific">Rivibacter subsaxonicus</name>
    <dbReference type="NCBI Taxonomy" id="457575"/>
    <lineage>
        <taxon>Bacteria</taxon>
        <taxon>Pseudomonadati</taxon>
        <taxon>Pseudomonadota</taxon>
        <taxon>Betaproteobacteria</taxon>
        <taxon>Burkholderiales</taxon>
        <taxon>Rivibacter</taxon>
    </lineage>
</organism>